<dbReference type="Pfam" id="PF11185">
    <property type="entry name" value="DUF2971"/>
    <property type="match status" value="1"/>
</dbReference>
<protein>
    <recommendedName>
        <fullName evidence="2">DUF2971 domain-containing protein</fullName>
    </recommendedName>
</protein>
<proteinExistence type="predicted"/>
<dbReference type="EMBL" id="FLTS01000001">
    <property type="protein sequence ID" value="SBV35254.1"/>
    <property type="molecule type" value="Genomic_DNA"/>
</dbReference>
<gene>
    <name evidence="1" type="ORF">STPYR_10184</name>
</gene>
<evidence type="ECO:0000313" key="1">
    <source>
        <dbReference type="EMBL" id="SBV35254.1"/>
    </source>
</evidence>
<reference evidence="1" key="1">
    <citation type="submission" date="2016-03" db="EMBL/GenBank/DDBJ databases">
        <authorList>
            <person name="Ploux O."/>
        </authorList>
    </citation>
    <scope>NUCLEOTIDE SEQUENCE</scope>
    <source>
        <strain evidence="1">UC10</strain>
    </source>
</reference>
<accession>A0A1Y5Q6Y7</accession>
<evidence type="ECO:0008006" key="2">
    <source>
        <dbReference type="Google" id="ProtNLM"/>
    </source>
</evidence>
<dbReference type="AlphaFoldDB" id="A0A1Y5Q6Y7"/>
<name>A0A1Y5Q6Y7_9GAMM</name>
<organism evidence="1">
    <name type="scientific">uncultured Stenotrophomonas sp</name>
    <dbReference type="NCBI Taxonomy" id="165438"/>
    <lineage>
        <taxon>Bacteria</taxon>
        <taxon>Pseudomonadati</taxon>
        <taxon>Pseudomonadota</taxon>
        <taxon>Gammaproteobacteria</taxon>
        <taxon>Lysobacterales</taxon>
        <taxon>Lysobacteraceae</taxon>
        <taxon>Stenotrophomonas</taxon>
        <taxon>environmental samples</taxon>
    </lineage>
</organism>
<sequence length="193" mass="22026">MNASAVQLKALYKNAAEKTLSEIVESFLNKRGVSCFTEKNDNLLMWSHYADGGRGICLEFEASDALFEKAKKVNYVESIPLLSLDRMLCDKSYDDVMELFRTKSKAWEYEQEWRVMHESAGTSWCYDSTALTGIYFGPSTPDDLIDVICLILGGQNEHVQFYRGSRNSEHFRVDFTKFNYTSHLNAIKLGLKG</sequence>
<dbReference type="InterPro" id="IPR021352">
    <property type="entry name" value="DUF2971"/>
</dbReference>